<organism evidence="6 7">
    <name type="scientific">Polypterus senegalus</name>
    <name type="common">Senegal bichir</name>
    <dbReference type="NCBI Taxonomy" id="55291"/>
    <lineage>
        <taxon>Eukaryota</taxon>
        <taxon>Metazoa</taxon>
        <taxon>Chordata</taxon>
        <taxon>Craniata</taxon>
        <taxon>Vertebrata</taxon>
        <taxon>Euteleostomi</taxon>
        <taxon>Actinopterygii</taxon>
        <taxon>Polypteriformes</taxon>
        <taxon>Polypteridae</taxon>
        <taxon>Polypterus</taxon>
    </lineage>
</organism>
<dbReference type="GO" id="GO:0005179">
    <property type="term" value="F:hormone activity"/>
    <property type="evidence" value="ECO:0007669"/>
    <property type="project" value="InterPro"/>
</dbReference>
<accession>A0A8X8BMW5</accession>
<dbReference type="AlphaFoldDB" id="A0A8X8BMW5"/>
<keyword evidence="4" id="KW-1015">Disulfide bond</keyword>
<dbReference type="CDD" id="cd00069">
    <property type="entry name" value="GHB_like"/>
    <property type="match status" value="1"/>
</dbReference>
<protein>
    <submittedName>
        <fullName evidence="6">GPHB5 protein</fullName>
    </submittedName>
</protein>
<dbReference type="Gene3D" id="2.10.90.10">
    <property type="entry name" value="Cystine-knot cytokines"/>
    <property type="match status" value="1"/>
</dbReference>
<dbReference type="GO" id="GO:0005737">
    <property type="term" value="C:cytoplasm"/>
    <property type="evidence" value="ECO:0007669"/>
    <property type="project" value="TreeGrafter"/>
</dbReference>
<keyword evidence="3" id="KW-0964">Secreted</keyword>
<dbReference type="GO" id="GO:0007186">
    <property type="term" value="P:G protein-coupled receptor signaling pathway"/>
    <property type="evidence" value="ECO:0007669"/>
    <property type="project" value="TreeGrafter"/>
</dbReference>
<evidence type="ECO:0000256" key="2">
    <source>
        <dbReference type="ARBA" id="ARBA00006552"/>
    </source>
</evidence>
<dbReference type="SMART" id="SM00068">
    <property type="entry name" value="GHB"/>
    <property type="match status" value="1"/>
</dbReference>
<comment type="similarity">
    <text evidence="2">Belongs to the glycoprotein hormones subunit beta family.</text>
</comment>
<feature type="domain" description="Glycoprotein hormone subunit beta" evidence="5">
    <location>
        <begin position="46"/>
        <end position="103"/>
    </location>
</feature>
<dbReference type="PANTHER" id="PTHR11515">
    <property type="entry name" value="GLYCOPROTEIN HORMONE BETA CHAIN"/>
    <property type="match status" value="1"/>
</dbReference>
<evidence type="ECO:0000259" key="5">
    <source>
        <dbReference type="Pfam" id="PF00007"/>
    </source>
</evidence>
<name>A0A8X8BMW5_POLSE</name>
<reference evidence="6 7" key="1">
    <citation type="journal article" date="2021" name="Cell">
        <title>Tracing the genetic footprints of vertebrate landing in non-teleost ray-finned fishes.</title>
        <authorList>
            <person name="Bi X."/>
            <person name="Wang K."/>
            <person name="Yang L."/>
            <person name="Pan H."/>
            <person name="Jiang H."/>
            <person name="Wei Q."/>
            <person name="Fang M."/>
            <person name="Yu H."/>
            <person name="Zhu C."/>
            <person name="Cai Y."/>
            <person name="He Y."/>
            <person name="Gan X."/>
            <person name="Zeng H."/>
            <person name="Yu D."/>
            <person name="Zhu Y."/>
            <person name="Jiang H."/>
            <person name="Qiu Q."/>
            <person name="Yang H."/>
            <person name="Zhang Y.E."/>
            <person name="Wang W."/>
            <person name="Zhu M."/>
            <person name="He S."/>
            <person name="Zhang G."/>
        </authorList>
    </citation>
    <scope>NUCLEOTIDE SEQUENCE [LARGE SCALE GENOMIC DNA]</scope>
    <source>
        <strain evidence="6">Bchr_013</strain>
    </source>
</reference>
<keyword evidence="7" id="KW-1185">Reference proteome</keyword>
<gene>
    <name evidence="6" type="primary">Gphb5_0</name>
    <name evidence="6" type="ORF">GTO96_0021165</name>
</gene>
<evidence type="ECO:0000256" key="3">
    <source>
        <dbReference type="ARBA" id="ARBA00022525"/>
    </source>
</evidence>
<dbReference type="GO" id="GO:0005615">
    <property type="term" value="C:extracellular space"/>
    <property type="evidence" value="ECO:0007669"/>
    <property type="project" value="TreeGrafter"/>
</dbReference>
<feature type="non-terminal residue" evidence="6">
    <location>
        <position position="1"/>
    </location>
</feature>
<evidence type="ECO:0000256" key="1">
    <source>
        <dbReference type="ARBA" id="ARBA00004613"/>
    </source>
</evidence>
<dbReference type="Pfam" id="PF00007">
    <property type="entry name" value="Cys_knot"/>
    <property type="match status" value="1"/>
</dbReference>
<evidence type="ECO:0000313" key="6">
    <source>
        <dbReference type="EMBL" id="KAG2460137.1"/>
    </source>
</evidence>
<dbReference type="InterPro" id="IPR029034">
    <property type="entry name" value="Cystine-knot_cytokine"/>
</dbReference>
<evidence type="ECO:0000256" key="4">
    <source>
        <dbReference type="ARBA" id="ARBA00023157"/>
    </source>
</evidence>
<dbReference type="EMBL" id="JAATIS010005064">
    <property type="protein sequence ID" value="KAG2460137.1"/>
    <property type="molecule type" value="Genomic_DNA"/>
</dbReference>
<feature type="non-terminal residue" evidence="6">
    <location>
        <position position="105"/>
    </location>
</feature>
<comment type="caution">
    <text evidence="6">The sequence shown here is derived from an EMBL/GenBank/DDBJ whole genome shotgun (WGS) entry which is preliminary data.</text>
</comment>
<dbReference type="InterPro" id="IPR001545">
    <property type="entry name" value="Gonadotropin_bsu"/>
</dbReference>
<evidence type="ECO:0000313" key="7">
    <source>
        <dbReference type="Proteomes" id="UP000886611"/>
    </source>
</evidence>
<dbReference type="PANTHER" id="PTHR11515:SF13">
    <property type="entry name" value="GLYCOPROTEIN HORMONE BETA 5, ISOFORM A"/>
    <property type="match status" value="1"/>
</dbReference>
<dbReference type="InterPro" id="IPR006208">
    <property type="entry name" value="Glyco_hormone_CN"/>
</dbReference>
<sequence length="105" mass="11806">MKRPKRRTVLDRQAANNVGGVGMGDPTPPHTATELQAMDVYMYKPVLDPPYIEAHHRLCTYNKTRYVSVKLPGCRAHVNPIFTFPVAISCECSMCSTENTECETF</sequence>
<comment type="subcellular location">
    <subcellularLocation>
        <location evidence="1">Secreted</location>
    </subcellularLocation>
</comment>
<dbReference type="SUPFAM" id="SSF57501">
    <property type="entry name" value="Cystine-knot cytokines"/>
    <property type="match status" value="1"/>
</dbReference>
<dbReference type="Proteomes" id="UP000886611">
    <property type="component" value="Unassembled WGS sequence"/>
</dbReference>
<proteinExistence type="inferred from homology"/>